<gene>
    <name evidence="1" type="ORF">BSF38_03904</name>
</gene>
<accession>A0A1U7CTU9</accession>
<dbReference type="RefSeq" id="WP_076351153.1">
    <property type="nucleotide sequence ID" value="NZ_CP019082.1"/>
</dbReference>
<dbReference type="InterPro" id="IPR006311">
    <property type="entry name" value="TAT_signal"/>
</dbReference>
<dbReference type="EMBL" id="CP019082">
    <property type="protein sequence ID" value="APW62365.1"/>
    <property type="molecule type" value="Genomic_DNA"/>
</dbReference>
<evidence type="ECO:0008006" key="3">
    <source>
        <dbReference type="Google" id="ProtNLM"/>
    </source>
</evidence>
<protein>
    <recommendedName>
        <fullName evidence="3">DUF1501 domain-containing protein</fullName>
    </recommendedName>
</protein>
<dbReference type="PANTHER" id="PTHR43737:SF1">
    <property type="entry name" value="DUF1501 DOMAIN-CONTAINING PROTEIN"/>
    <property type="match status" value="1"/>
</dbReference>
<dbReference type="AlphaFoldDB" id="A0A1U7CTU9"/>
<evidence type="ECO:0000313" key="1">
    <source>
        <dbReference type="EMBL" id="APW62365.1"/>
    </source>
</evidence>
<dbReference type="Gene3D" id="3.40.720.10">
    <property type="entry name" value="Alkaline Phosphatase, subunit A"/>
    <property type="match status" value="1"/>
</dbReference>
<dbReference type="InterPro" id="IPR017850">
    <property type="entry name" value="Alkaline_phosphatase_core_sf"/>
</dbReference>
<keyword evidence="2" id="KW-1185">Reference proteome</keyword>
<evidence type="ECO:0000313" key="2">
    <source>
        <dbReference type="Proteomes" id="UP000186309"/>
    </source>
</evidence>
<dbReference type="Pfam" id="PF07394">
    <property type="entry name" value="DUF1501"/>
    <property type="match status" value="1"/>
</dbReference>
<dbReference type="OrthoDB" id="127333at2"/>
<dbReference type="Proteomes" id="UP000186309">
    <property type="component" value="Chromosome"/>
</dbReference>
<reference evidence="2" key="1">
    <citation type="submission" date="2016-12" db="EMBL/GenBank/DDBJ databases">
        <title>Comparative genomics of four Isosphaeraceae planctomycetes: a common pool of plasmids and glycoside hydrolase genes.</title>
        <authorList>
            <person name="Ivanova A."/>
        </authorList>
    </citation>
    <scope>NUCLEOTIDE SEQUENCE [LARGE SCALE GENOMIC DNA]</scope>
    <source>
        <strain evidence="2">PX4</strain>
    </source>
</reference>
<dbReference type="PANTHER" id="PTHR43737">
    <property type="entry name" value="BLL7424 PROTEIN"/>
    <property type="match status" value="1"/>
</dbReference>
<dbReference type="STRING" id="1387353.BSF38_03904"/>
<name>A0A1U7CTU9_9BACT</name>
<organism evidence="1 2">
    <name type="scientific">Paludisphaera borealis</name>
    <dbReference type="NCBI Taxonomy" id="1387353"/>
    <lineage>
        <taxon>Bacteria</taxon>
        <taxon>Pseudomonadati</taxon>
        <taxon>Planctomycetota</taxon>
        <taxon>Planctomycetia</taxon>
        <taxon>Isosphaerales</taxon>
        <taxon>Isosphaeraceae</taxon>
        <taxon>Paludisphaera</taxon>
    </lineage>
</organism>
<dbReference type="SUPFAM" id="SSF53649">
    <property type="entry name" value="Alkaline phosphatase-like"/>
    <property type="match status" value="1"/>
</dbReference>
<dbReference type="InterPro" id="IPR010869">
    <property type="entry name" value="DUF1501"/>
</dbReference>
<proteinExistence type="predicted"/>
<dbReference type="KEGG" id="pbor:BSF38_03904"/>
<sequence length="457" mass="49602">MLKIPGESARDCDGLTRRSFLQVGTLGLGGLALPEFFRLRAQAAGRGAGPGAGARRSVILIWLSGGPGHMETWDPKPDASSGFRGPFGAIGTSLPGVHLGELMPEQARRMDKLAVLRTVNHGTGDHTKGNHWMLTGYEGPAFNAPDNTVQRRPSIGSAVARLTPDSGSGMPSYVAVPNLRGGTDNLFHYASYLGGGSNPFVVESDPNDPKYRVRNLSLPKGVTLDRLEDRRRMLAAMDQVRLDADTKLRDLDAYHERAFSMLTGRSVAKAFDISAEDPRLRDKYGRHTFGQSALLARRLVEAGTPFVTVNCVPWDHHGTAPQLTTEDGARKLIPPLDRAIGALIDDLIVRGLYDSTLVVAMGEFGRTPRMNKDAGRDHWGNAFSVLMGCGSMKMGQVVGRSSERGEHVVDRPIDPQDVAATVYHHLGIDARSITFEDRAGRPVYLLDKGEPIRELVG</sequence>
<dbReference type="PROSITE" id="PS51318">
    <property type="entry name" value="TAT"/>
    <property type="match status" value="1"/>
</dbReference>